<feature type="compositionally biased region" description="Basic and acidic residues" evidence="1">
    <location>
        <begin position="55"/>
        <end position="73"/>
    </location>
</feature>
<evidence type="ECO:0000256" key="1">
    <source>
        <dbReference type="SAM" id="MobiDB-lite"/>
    </source>
</evidence>
<accession>A0ABR2L5Q1</accession>
<evidence type="ECO:0000313" key="2">
    <source>
        <dbReference type="EMBL" id="KAK8897560.1"/>
    </source>
</evidence>
<feature type="region of interest" description="Disordered" evidence="1">
    <location>
        <begin position="26"/>
        <end position="74"/>
    </location>
</feature>
<dbReference type="Proteomes" id="UP001470230">
    <property type="component" value="Unassembled WGS sequence"/>
</dbReference>
<comment type="caution">
    <text evidence="2">The sequence shown here is derived from an EMBL/GenBank/DDBJ whole genome shotgun (WGS) entry which is preliminary data.</text>
</comment>
<dbReference type="EMBL" id="JAPFFF010000002">
    <property type="protein sequence ID" value="KAK8897560.1"/>
    <property type="molecule type" value="Genomic_DNA"/>
</dbReference>
<evidence type="ECO:0000313" key="3">
    <source>
        <dbReference type="Proteomes" id="UP001470230"/>
    </source>
</evidence>
<gene>
    <name evidence="2" type="ORF">M9Y10_015518</name>
</gene>
<sequence length="98" mass="12048">MSDLESLKTTKEEIIEKRMKDMVTRMNHLNEQKKENKKKTRNYWKNNYNKRGRNGHKEEDKKISLERKEKEMEQNENQFFIFIKETKKPVKNSKKAKD</sequence>
<keyword evidence="3" id="KW-1185">Reference proteome</keyword>
<protein>
    <submittedName>
        <fullName evidence="2">Uncharacterized protein</fullName>
    </submittedName>
</protein>
<organism evidence="2 3">
    <name type="scientific">Tritrichomonas musculus</name>
    <dbReference type="NCBI Taxonomy" id="1915356"/>
    <lineage>
        <taxon>Eukaryota</taxon>
        <taxon>Metamonada</taxon>
        <taxon>Parabasalia</taxon>
        <taxon>Tritrichomonadida</taxon>
        <taxon>Tritrichomonadidae</taxon>
        <taxon>Tritrichomonas</taxon>
    </lineage>
</organism>
<reference evidence="2 3" key="1">
    <citation type="submission" date="2024-04" db="EMBL/GenBank/DDBJ databases">
        <title>Tritrichomonas musculus Genome.</title>
        <authorList>
            <person name="Alves-Ferreira E."/>
            <person name="Grigg M."/>
            <person name="Lorenzi H."/>
            <person name="Galac M."/>
        </authorList>
    </citation>
    <scope>NUCLEOTIDE SEQUENCE [LARGE SCALE GENOMIC DNA]</scope>
    <source>
        <strain evidence="2 3">EAF2021</strain>
    </source>
</reference>
<proteinExistence type="predicted"/>
<name>A0ABR2L5Q1_9EUKA</name>
<feature type="compositionally biased region" description="Basic residues" evidence="1">
    <location>
        <begin position="35"/>
        <end position="54"/>
    </location>
</feature>